<dbReference type="PANTHER" id="PTHR43792">
    <property type="entry name" value="GNAT FAMILY, PUTATIVE (AFU_ORTHOLOGUE AFUA_3G00765)-RELATED-RELATED"/>
    <property type="match status" value="1"/>
</dbReference>
<evidence type="ECO:0000256" key="1">
    <source>
        <dbReference type="ARBA" id="ARBA00022679"/>
    </source>
</evidence>
<sequence length="164" mass="18722">MNLPPYRAFPVLKAGEYTLRQILHVDIKNILDLSFWDGVPAKNLDQAIGIQNRVDEEYLQGNSIHWGIADKYDNIIGVCGYYRGFEKNNGEIGFVLKETHRGQGIMLQALVSIINFGVNKISLNYIFSITRADNSSAITLLEKLKATRANHIFDNEVEYQLYKR</sequence>
<dbReference type="GO" id="GO:0008999">
    <property type="term" value="F:protein-N-terminal-alanine acetyltransferase activity"/>
    <property type="evidence" value="ECO:0007669"/>
    <property type="project" value="UniProtKB-EC"/>
</dbReference>
<protein>
    <submittedName>
        <fullName evidence="5 6">N-acetyltransferase</fullName>
        <ecNumber evidence="5">2.3.1.267</ecNumber>
    </submittedName>
</protein>
<evidence type="ECO:0000313" key="5">
    <source>
        <dbReference type="EMBL" id="MBB3968242.1"/>
    </source>
</evidence>
<name>A0A4Y8AI50_9SPHI</name>
<dbReference type="Proteomes" id="UP000297248">
    <property type="component" value="Unassembled WGS sequence"/>
</dbReference>
<evidence type="ECO:0000313" key="7">
    <source>
        <dbReference type="Proteomes" id="UP000297248"/>
    </source>
</evidence>
<dbReference type="Proteomes" id="UP000583101">
    <property type="component" value="Unassembled WGS sequence"/>
</dbReference>
<dbReference type="InterPro" id="IPR000182">
    <property type="entry name" value="GNAT_dom"/>
</dbReference>
<dbReference type="RefSeq" id="WP_134334590.1">
    <property type="nucleotide sequence ID" value="NZ_BMCZ01000001.1"/>
</dbReference>
<dbReference type="SUPFAM" id="SSF55729">
    <property type="entry name" value="Acyl-CoA N-acyltransferases (Nat)"/>
    <property type="match status" value="1"/>
</dbReference>
<dbReference type="EMBL" id="SNQG01000001">
    <property type="protein sequence ID" value="TEW68750.1"/>
    <property type="molecule type" value="Genomic_DNA"/>
</dbReference>
<evidence type="ECO:0000313" key="8">
    <source>
        <dbReference type="Proteomes" id="UP000583101"/>
    </source>
</evidence>
<dbReference type="OrthoDB" id="9811523at2"/>
<evidence type="ECO:0000259" key="4">
    <source>
        <dbReference type="PROSITE" id="PS51186"/>
    </source>
</evidence>
<evidence type="ECO:0000256" key="3">
    <source>
        <dbReference type="ARBA" id="ARBA00038502"/>
    </source>
</evidence>
<dbReference type="EMBL" id="JACIEG010000001">
    <property type="protein sequence ID" value="MBB3968242.1"/>
    <property type="molecule type" value="Genomic_DNA"/>
</dbReference>
<dbReference type="InterPro" id="IPR051531">
    <property type="entry name" value="N-acetyltransferase"/>
</dbReference>
<keyword evidence="8" id="KW-1185">Reference proteome</keyword>
<dbReference type="EC" id="2.3.1.267" evidence="5"/>
<dbReference type="Pfam" id="PF13302">
    <property type="entry name" value="Acetyltransf_3"/>
    <property type="match status" value="1"/>
</dbReference>
<organism evidence="6 7">
    <name type="scientific">Mucilaginibacter phyllosphaerae</name>
    <dbReference type="NCBI Taxonomy" id="1812349"/>
    <lineage>
        <taxon>Bacteria</taxon>
        <taxon>Pseudomonadati</taxon>
        <taxon>Bacteroidota</taxon>
        <taxon>Sphingobacteriia</taxon>
        <taxon>Sphingobacteriales</taxon>
        <taxon>Sphingobacteriaceae</taxon>
        <taxon>Mucilaginibacter</taxon>
    </lineage>
</organism>
<gene>
    <name evidence="6" type="ORF">E2R65_00880</name>
    <name evidence="5" type="ORF">GGR35_000828</name>
</gene>
<dbReference type="Gene3D" id="3.40.630.30">
    <property type="match status" value="1"/>
</dbReference>
<dbReference type="PANTHER" id="PTHR43792:SF8">
    <property type="entry name" value="[RIBOSOMAL PROTEIN US5]-ALANINE N-ACETYLTRANSFERASE"/>
    <property type="match status" value="1"/>
</dbReference>
<keyword evidence="2 5" id="KW-0012">Acyltransferase</keyword>
<reference evidence="5 8" key="3">
    <citation type="submission" date="2020-08" db="EMBL/GenBank/DDBJ databases">
        <title>Genomic Encyclopedia of Type Strains, Phase IV (KMG-IV): sequencing the most valuable type-strain genomes for metagenomic binning, comparative biology and taxonomic classification.</title>
        <authorList>
            <person name="Goeker M."/>
        </authorList>
    </citation>
    <scope>NUCLEOTIDE SEQUENCE [LARGE SCALE GENOMIC DNA]</scope>
    <source>
        <strain evidence="5 8">DSM 100995</strain>
    </source>
</reference>
<accession>A0A4Y8AI50</accession>
<evidence type="ECO:0000313" key="6">
    <source>
        <dbReference type="EMBL" id="TEW68750.1"/>
    </source>
</evidence>
<feature type="domain" description="N-acetyltransferase" evidence="4">
    <location>
        <begin position="17"/>
        <end position="164"/>
    </location>
</feature>
<keyword evidence="1 6" id="KW-0808">Transferase</keyword>
<evidence type="ECO:0000256" key="2">
    <source>
        <dbReference type="ARBA" id="ARBA00023315"/>
    </source>
</evidence>
<comment type="similarity">
    <text evidence="3">Belongs to the acetyltransferase family. RimJ subfamily.</text>
</comment>
<dbReference type="InterPro" id="IPR016181">
    <property type="entry name" value="Acyl_CoA_acyltransferase"/>
</dbReference>
<proteinExistence type="inferred from homology"/>
<dbReference type="PROSITE" id="PS51186">
    <property type="entry name" value="GNAT"/>
    <property type="match status" value="1"/>
</dbReference>
<comment type="caution">
    <text evidence="6">The sequence shown here is derived from an EMBL/GenBank/DDBJ whole genome shotgun (WGS) entry which is preliminary data.</text>
</comment>
<reference evidence="6" key="2">
    <citation type="submission" date="2019-03" db="EMBL/GenBank/DDBJ databases">
        <authorList>
            <person name="Yan Y.-Q."/>
            <person name="Du Z.-J."/>
        </authorList>
    </citation>
    <scope>NUCLEOTIDE SEQUENCE</scope>
    <source>
        <strain evidence="6">PP-F2FG21</strain>
    </source>
</reference>
<dbReference type="AlphaFoldDB" id="A0A4Y8AI50"/>
<reference evidence="6 7" key="1">
    <citation type="journal article" date="2016" name="Int. J. Syst. Evol. Microbiol.">
        <title>Proposal of Mucilaginibacter phyllosphaerae sp. nov. isolated from the phyllosphere of Galium album.</title>
        <authorList>
            <person name="Aydogan E.L."/>
            <person name="Busse H.J."/>
            <person name="Moser G."/>
            <person name="Muller C."/>
            <person name="Kampfer P."/>
            <person name="Glaeser S.P."/>
        </authorList>
    </citation>
    <scope>NUCLEOTIDE SEQUENCE [LARGE SCALE GENOMIC DNA]</scope>
    <source>
        <strain evidence="6 7">PP-F2FG21</strain>
    </source>
</reference>